<proteinExistence type="predicted"/>
<feature type="compositionally biased region" description="Basic and acidic residues" evidence="1">
    <location>
        <begin position="128"/>
        <end position="150"/>
    </location>
</feature>
<reference evidence="2 3" key="1">
    <citation type="submission" date="2014-11" db="EMBL/GenBank/DDBJ databases">
        <title>Genetic blueprint of the zoonotic pathogen Toxocara canis.</title>
        <authorList>
            <person name="Zhu X.-Q."/>
            <person name="Korhonen P.K."/>
            <person name="Cai H."/>
            <person name="Young N.D."/>
            <person name="Nejsum P."/>
            <person name="von Samson-Himmelstjerna G."/>
            <person name="Boag P.R."/>
            <person name="Tan P."/>
            <person name="Li Q."/>
            <person name="Min J."/>
            <person name="Yang Y."/>
            <person name="Wang X."/>
            <person name="Fang X."/>
            <person name="Hall R.S."/>
            <person name="Hofmann A."/>
            <person name="Sternberg P.W."/>
            <person name="Jex A.R."/>
            <person name="Gasser R.B."/>
        </authorList>
    </citation>
    <scope>NUCLEOTIDE SEQUENCE [LARGE SCALE GENOMIC DNA]</scope>
    <source>
        <strain evidence="2">PN_DK_2014</strain>
    </source>
</reference>
<accession>A0A0B2VFV9</accession>
<protein>
    <submittedName>
        <fullName evidence="2">Uncharacterized protein</fullName>
    </submittedName>
</protein>
<evidence type="ECO:0000313" key="3">
    <source>
        <dbReference type="Proteomes" id="UP000031036"/>
    </source>
</evidence>
<evidence type="ECO:0000313" key="2">
    <source>
        <dbReference type="EMBL" id="KHN79875.1"/>
    </source>
</evidence>
<gene>
    <name evidence="2" type="ORF">Tcan_07148</name>
</gene>
<sequence>MDRDDSGGELIHRDLYDLEKRINRNHRRRLNWNTLDNENLSEITENTVLDDSIIAGPANQSRIADLETQFLLNPVLHSTQRSAHHMNLAQRRTSTAVSAGNSTTSRNAKITSSRTFKGAVEGSTVASAREKRQVLKQRERSPKSRERSSEGDGECESDARLISWVNTTKRSVVPSAFIDTKELRNEVEGIRSKRIKVEPVDNNEGLDNSANEVSF</sequence>
<dbReference type="EMBL" id="JPKZ01001814">
    <property type="protein sequence ID" value="KHN79875.1"/>
    <property type="molecule type" value="Genomic_DNA"/>
</dbReference>
<organism evidence="2 3">
    <name type="scientific">Toxocara canis</name>
    <name type="common">Canine roundworm</name>
    <dbReference type="NCBI Taxonomy" id="6265"/>
    <lineage>
        <taxon>Eukaryota</taxon>
        <taxon>Metazoa</taxon>
        <taxon>Ecdysozoa</taxon>
        <taxon>Nematoda</taxon>
        <taxon>Chromadorea</taxon>
        <taxon>Rhabditida</taxon>
        <taxon>Spirurina</taxon>
        <taxon>Ascaridomorpha</taxon>
        <taxon>Ascaridoidea</taxon>
        <taxon>Toxocaridae</taxon>
        <taxon>Toxocara</taxon>
    </lineage>
</organism>
<keyword evidence="3" id="KW-1185">Reference proteome</keyword>
<feature type="region of interest" description="Disordered" evidence="1">
    <location>
        <begin position="88"/>
        <end position="156"/>
    </location>
</feature>
<evidence type="ECO:0000256" key="1">
    <source>
        <dbReference type="SAM" id="MobiDB-lite"/>
    </source>
</evidence>
<dbReference type="AlphaFoldDB" id="A0A0B2VFV9"/>
<name>A0A0B2VFV9_TOXCA</name>
<dbReference type="Proteomes" id="UP000031036">
    <property type="component" value="Unassembled WGS sequence"/>
</dbReference>
<feature type="compositionally biased region" description="Polar residues" evidence="1">
    <location>
        <begin position="90"/>
        <end position="115"/>
    </location>
</feature>
<comment type="caution">
    <text evidence="2">The sequence shown here is derived from an EMBL/GenBank/DDBJ whole genome shotgun (WGS) entry which is preliminary data.</text>
</comment>